<dbReference type="FunFam" id="3.40.140.10:FF:000005">
    <property type="entry name" value="tRNA-specific adenosine deaminase"/>
    <property type="match status" value="1"/>
</dbReference>
<dbReference type="Proteomes" id="UP000285773">
    <property type="component" value="Unassembled WGS sequence"/>
</dbReference>
<comment type="subunit">
    <text evidence="2 8">Homodimer.</text>
</comment>
<dbReference type="SUPFAM" id="SSF53927">
    <property type="entry name" value="Cytidine deaminase-like"/>
    <property type="match status" value="1"/>
</dbReference>
<accession>A0A414CF95</accession>
<dbReference type="PROSITE" id="PS51747">
    <property type="entry name" value="CYT_DCMP_DEAMINASES_2"/>
    <property type="match status" value="1"/>
</dbReference>
<keyword evidence="3 8" id="KW-0819">tRNA processing</keyword>
<comment type="cofactor">
    <cofactor evidence="8">
        <name>Zn(2+)</name>
        <dbReference type="ChEBI" id="CHEBI:29105"/>
    </cofactor>
    <text evidence="8">Binds 1 zinc ion per subunit.</text>
</comment>
<protein>
    <recommendedName>
        <fullName evidence="8">tRNA-specific adenosine deaminase</fullName>
        <ecNumber evidence="8">3.5.4.33</ecNumber>
    </recommendedName>
</protein>
<proteinExistence type="inferred from homology"/>
<comment type="similarity">
    <text evidence="1">Belongs to the cytidine and deoxycytidylate deaminase family. ADAT2 subfamily.</text>
</comment>
<evidence type="ECO:0000256" key="4">
    <source>
        <dbReference type="ARBA" id="ARBA00022723"/>
    </source>
</evidence>
<feature type="binding site" evidence="8">
    <location>
        <position position="98"/>
    </location>
    <ligand>
        <name>Zn(2+)</name>
        <dbReference type="ChEBI" id="CHEBI:29105"/>
        <note>catalytic</note>
    </ligand>
</feature>
<dbReference type="GO" id="GO:0002100">
    <property type="term" value="P:tRNA wobble adenosine to inosine editing"/>
    <property type="evidence" value="ECO:0007669"/>
    <property type="project" value="UniProtKB-UniRule"/>
</dbReference>
<evidence type="ECO:0000256" key="8">
    <source>
        <dbReference type="HAMAP-Rule" id="MF_00972"/>
    </source>
</evidence>
<evidence type="ECO:0000256" key="2">
    <source>
        <dbReference type="ARBA" id="ARBA00011738"/>
    </source>
</evidence>
<evidence type="ECO:0000256" key="3">
    <source>
        <dbReference type="ARBA" id="ARBA00022694"/>
    </source>
</evidence>
<reference evidence="10 11" key="1">
    <citation type="submission" date="2018-08" db="EMBL/GenBank/DDBJ databases">
        <title>A genome reference for cultivated species of the human gut microbiota.</title>
        <authorList>
            <person name="Zou Y."/>
            <person name="Xue W."/>
            <person name="Luo G."/>
        </authorList>
    </citation>
    <scope>NUCLEOTIDE SEQUENCE [LARGE SCALE GENOMIC DNA]</scope>
    <source>
        <strain evidence="10 11">AM33-3BH</strain>
    </source>
</reference>
<dbReference type="PANTHER" id="PTHR11079">
    <property type="entry name" value="CYTOSINE DEAMINASE FAMILY MEMBER"/>
    <property type="match status" value="1"/>
</dbReference>
<dbReference type="NCBIfam" id="NF008113">
    <property type="entry name" value="PRK10860.1"/>
    <property type="match status" value="1"/>
</dbReference>
<feature type="active site" description="Proton donor" evidence="8">
    <location>
        <position position="70"/>
    </location>
</feature>
<dbReference type="InterPro" id="IPR016193">
    <property type="entry name" value="Cytidine_deaminase-like"/>
</dbReference>
<dbReference type="RefSeq" id="WP_037599797.1">
    <property type="nucleotide sequence ID" value="NZ_JASHEI010000011.1"/>
</dbReference>
<comment type="caution">
    <text evidence="10">The sequence shown here is derived from an EMBL/GenBank/DDBJ whole genome shotgun (WGS) entry which is preliminary data.</text>
</comment>
<dbReference type="GO" id="GO:0052717">
    <property type="term" value="F:tRNA-specific adenosine-34 deaminase activity"/>
    <property type="evidence" value="ECO:0007669"/>
    <property type="project" value="UniProtKB-UniRule"/>
</dbReference>
<keyword evidence="6 8" id="KW-0862">Zinc</keyword>
<sequence length="166" mass="18930">MNKETKRKKEEMDYTIEEKAMFMREALKEAEIALANDEIPIGCVLVKDGQIIGRGHNAREELQRAVMHAEIMAIEEANQRENSWRLLDTTLFVTIEPCVMCSGAIGLARIPKVIYGAKNQKFGAGGSLYDILTDERLNHRVEVESGLLEEECAAIMQNFFRNRRKK</sequence>
<dbReference type="EC" id="3.5.4.33" evidence="8"/>
<organism evidence="10 11">
    <name type="scientific">Streptococcus parasanguinis</name>
    <dbReference type="NCBI Taxonomy" id="1318"/>
    <lineage>
        <taxon>Bacteria</taxon>
        <taxon>Bacillati</taxon>
        <taxon>Bacillota</taxon>
        <taxon>Bacilli</taxon>
        <taxon>Lactobacillales</taxon>
        <taxon>Streptococcaceae</taxon>
        <taxon>Streptococcus</taxon>
    </lineage>
</organism>
<comment type="function">
    <text evidence="8">Catalyzes the deamination of adenosine to inosine at the wobble position 34 of tRNA(Arg2).</text>
</comment>
<dbReference type="PANTHER" id="PTHR11079:SF202">
    <property type="entry name" value="TRNA-SPECIFIC ADENOSINE DEAMINASE"/>
    <property type="match status" value="1"/>
</dbReference>
<dbReference type="InterPro" id="IPR058535">
    <property type="entry name" value="MafB19-deam"/>
</dbReference>
<dbReference type="GO" id="GO:0008270">
    <property type="term" value="F:zinc ion binding"/>
    <property type="evidence" value="ECO:0007669"/>
    <property type="project" value="UniProtKB-UniRule"/>
</dbReference>
<dbReference type="Pfam" id="PF14437">
    <property type="entry name" value="MafB19-deam"/>
    <property type="match status" value="1"/>
</dbReference>
<evidence type="ECO:0000256" key="5">
    <source>
        <dbReference type="ARBA" id="ARBA00022801"/>
    </source>
</evidence>
<keyword evidence="5 8" id="KW-0378">Hydrolase</keyword>
<evidence type="ECO:0000313" key="11">
    <source>
        <dbReference type="Proteomes" id="UP000285773"/>
    </source>
</evidence>
<feature type="binding site" evidence="8">
    <location>
        <position position="101"/>
    </location>
    <ligand>
        <name>Zn(2+)</name>
        <dbReference type="ChEBI" id="CHEBI:29105"/>
        <note>catalytic</note>
    </ligand>
</feature>
<dbReference type="AlphaFoldDB" id="A0A414CF95"/>
<evidence type="ECO:0000256" key="1">
    <source>
        <dbReference type="ARBA" id="ARBA00010669"/>
    </source>
</evidence>
<gene>
    <name evidence="8" type="primary">tadA</name>
    <name evidence="10" type="ORF">DW820_08880</name>
</gene>
<evidence type="ECO:0000256" key="6">
    <source>
        <dbReference type="ARBA" id="ARBA00022833"/>
    </source>
</evidence>
<dbReference type="PROSITE" id="PS00903">
    <property type="entry name" value="CYT_DCMP_DEAMINASES_1"/>
    <property type="match status" value="1"/>
</dbReference>
<dbReference type="CDD" id="cd01285">
    <property type="entry name" value="nucleoside_deaminase"/>
    <property type="match status" value="1"/>
</dbReference>
<keyword evidence="4 8" id="KW-0479">Metal-binding</keyword>
<dbReference type="InterPro" id="IPR002125">
    <property type="entry name" value="CMP_dCMP_dom"/>
</dbReference>
<dbReference type="EMBL" id="QSIO01000004">
    <property type="protein sequence ID" value="RHC93690.1"/>
    <property type="molecule type" value="Genomic_DNA"/>
</dbReference>
<comment type="catalytic activity">
    <reaction evidence="7 8">
        <text>adenosine(34) in tRNA + H2O + H(+) = inosine(34) in tRNA + NH4(+)</text>
        <dbReference type="Rhea" id="RHEA:43168"/>
        <dbReference type="Rhea" id="RHEA-COMP:10373"/>
        <dbReference type="Rhea" id="RHEA-COMP:10374"/>
        <dbReference type="ChEBI" id="CHEBI:15377"/>
        <dbReference type="ChEBI" id="CHEBI:15378"/>
        <dbReference type="ChEBI" id="CHEBI:28938"/>
        <dbReference type="ChEBI" id="CHEBI:74411"/>
        <dbReference type="ChEBI" id="CHEBI:82852"/>
        <dbReference type="EC" id="3.5.4.33"/>
    </reaction>
</comment>
<dbReference type="HAMAP" id="MF_00972">
    <property type="entry name" value="tRNA_aden_deaminase"/>
    <property type="match status" value="1"/>
</dbReference>
<evidence type="ECO:0000256" key="7">
    <source>
        <dbReference type="ARBA" id="ARBA00048045"/>
    </source>
</evidence>
<feature type="domain" description="CMP/dCMP-type deaminase" evidence="9">
    <location>
        <begin position="17"/>
        <end position="144"/>
    </location>
</feature>
<name>A0A414CF95_STRPA</name>
<dbReference type="InterPro" id="IPR016192">
    <property type="entry name" value="APOBEC/CMP_deaminase_Zn-bd"/>
</dbReference>
<feature type="binding site" evidence="8">
    <location>
        <position position="68"/>
    </location>
    <ligand>
        <name>Zn(2+)</name>
        <dbReference type="ChEBI" id="CHEBI:29105"/>
        <note>catalytic</note>
    </ligand>
</feature>
<dbReference type="InterPro" id="IPR028883">
    <property type="entry name" value="tRNA_aden_deaminase"/>
</dbReference>
<dbReference type="Gene3D" id="3.40.140.10">
    <property type="entry name" value="Cytidine Deaminase, domain 2"/>
    <property type="match status" value="1"/>
</dbReference>
<evidence type="ECO:0000313" key="10">
    <source>
        <dbReference type="EMBL" id="RHC93690.1"/>
    </source>
</evidence>
<evidence type="ECO:0000259" key="9">
    <source>
        <dbReference type="PROSITE" id="PS51747"/>
    </source>
</evidence>